<feature type="transmembrane region" description="Helical" evidence="6">
    <location>
        <begin position="747"/>
        <end position="767"/>
    </location>
</feature>
<evidence type="ECO:0000256" key="6">
    <source>
        <dbReference type="SAM" id="Phobius"/>
    </source>
</evidence>
<dbReference type="GO" id="GO:0140359">
    <property type="term" value="F:ABC-type transporter activity"/>
    <property type="evidence" value="ECO:0007669"/>
    <property type="project" value="InterPro"/>
</dbReference>
<dbReference type="Gene3D" id="3.40.1710.10">
    <property type="entry name" value="abc type-2 transporter like domain"/>
    <property type="match status" value="1"/>
</dbReference>
<protein>
    <submittedName>
        <fullName evidence="8">ABC-2 type transporter</fullName>
    </submittedName>
</protein>
<feature type="domain" description="ABC-2 type transporter transmembrane" evidence="7">
    <location>
        <begin position="536"/>
        <end position="762"/>
    </location>
</feature>
<dbReference type="PANTHER" id="PTHR43077">
    <property type="entry name" value="TRANSPORT PERMEASE YVFS-RELATED"/>
    <property type="match status" value="1"/>
</dbReference>
<dbReference type="InterPro" id="IPR017501">
    <property type="entry name" value="Phage_infect_YhgE_C"/>
</dbReference>
<gene>
    <name evidence="8" type="ORF">BN000_01264</name>
</gene>
<proteinExistence type="predicted"/>
<keyword evidence="4 6" id="KW-0472">Membrane</keyword>
<evidence type="ECO:0000256" key="1">
    <source>
        <dbReference type="ARBA" id="ARBA00004141"/>
    </source>
</evidence>
<evidence type="ECO:0000256" key="4">
    <source>
        <dbReference type="ARBA" id="ARBA00023136"/>
    </source>
</evidence>
<dbReference type="SUPFAM" id="SSF58104">
    <property type="entry name" value="Methyl-accepting chemotaxis protein (MCP) signaling domain"/>
    <property type="match status" value="1"/>
</dbReference>
<dbReference type="NCBIfam" id="TIGR03062">
    <property type="entry name" value="pip_yhgE_Cterm"/>
    <property type="match status" value="1"/>
</dbReference>
<dbReference type="InterPro" id="IPR051328">
    <property type="entry name" value="T7SS_ABC-Transporter"/>
</dbReference>
<dbReference type="InterPro" id="IPR023908">
    <property type="entry name" value="xxxLxxG_rpt"/>
</dbReference>
<dbReference type="Pfam" id="PF12698">
    <property type="entry name" value="ABC2_membrane_3"/>
    <property type="match status" value="2"/>
</dbReference>
<dbReference type="RefSeq" id="WP_090632253.1">
    <property type="nucleotide sequence ID" value="NZ_CVRB01000001.1"/>
</dbReference>
<dbReference type="AlphaFoldDB" id="A0A0U1NUD0"/>
<dbReference type="OrthoDB" id="9811483at2"/>
<feature type="domain" description="ABC-2 type transporter transmembrane" evidence="7">
    <location>
        <begin position="27"/>
        <end position="195"/>
    </location>
</feature>
<dbReference type="PANTHER" id="PTHR43077:SF5">
    <property type="entry name" value="PHAGE INFECTION PROTEIN"/>
    <property type="match status" value="1"/>
</dbReference>
<dbReference type="InterPro" id="IPR013525">
    <property type="entry name" value="ABC2_TM"/>
</dbReference>
<evidence type="ECO:0000313" key="8">
    <source>
        <dbReference type="EMBL" id="CRK81362.1"/>
    </source>
</evidence>
<organism evidence="8 9">
    <name type="scientific">Neobacillus massiliamazoniensis</name>
    <dbReference type="NCBI Taxonomy" id="1499688"/>
    <lineage>
        <taxon>Bacteria</taxon>
        <taxon>Bacillati</taxon>
        <taxon>Bacillota</taxon>
        <taxon>Bacilli</taxon>
        <taxon>Bacillales</taxon>
        <taxon>Bacillaceae</taxon>
        <taxon>Neobacillus</taxon>
    </lineage>
</organism>
<dbReference type="NCBIfam" id="TIGR03057">
    <property type="entry name" value="xxxLxxG_by_4"/>
    <property type="match status" value="3"/>
</dbReference>
<evidence type="ECO:0000313" key="9">
    <source>
        <dbReference type="Proteomes" id="UP000199087"/>
    </source>
</evidence>
<dbReference type="InterPro" id="IPR017500">
    <property type="entry name" value="Phage_infect_YhgE_N"/>
</dbReference>
<name>A0A0U1NUD0_9BACI</name>
<dbReference type="STRING" id="1499688.BN000_01264"/>
<evidence type="ECO:0000256" key="3">
    <source>
        <dbReference type="ARBA" id="ARBA00022989"/>
    </source>
</evidence>
<feature type="transmembrane region" description="Helical" evidence="6">
    <location>
        <begin position="629"/>
        <end position="652"/>
    </location>
</feature>
<evidence type="ECO:0000259" key="7">
    <source>
        <dbReference type="Pfam" id="PF12698"/>
    </source>
</evidence>
<feature type="compositionally biased region" description="Polar residues" evidence="5">
    <location>
        <begin position="503"/>
        <end position="513"/>
    </location>
</feature>
<dbReference type="Proteomes" id="UP000199087">
    <property type="component" value="Unassembled WGS sequence"/>
</dbReference>
<keyword evidence="9" id="KW-1185">Reference proteome</keyword>
<feature type="transmembrane region" description="Helical" evidence="6">
    <location>
        <begin position="589"/>
        <end position="609"/>
    </location>
</feature>
<feature type="transmembrane region" description="Helical" evidence="6">
    <location>
        <begin position="20"/>
        <end position="43"/>
    </location>
</feature>
<evidence type="ECO:0000256" key="5">
    <source>
        <dbReference type="SAM" id="MobiDB-lite"/>
    </source>
</evidence>
<dbReference type="GO" id="GO:0016020">
    <property type="term" value="C:membrane"/>
    <property type="evidence" value="ECO:0007669"/>
    <property type="project" value="UniProtKB-SubCell"/>
</dbReference>
<reference evidence="9" key="1">
    <citation type="submission" date="2015-05" db="EMBL/GenBank/DDBJ databases">
        <authorList>
            <person name="Urmite Genomes"/>
        </authorList>
    </citation>
    <scope>NUCLEOTIDE SEQUENCE [LARGE SCALE GENOMIC DNA]</scope>
    <source>
        <strain evidence="9">LF1</strain>
    </source>
</reference>
<dbReference type="EMBL" id="CVRB01000001">
    <property type="protein sequence ID" value="CRK81362.1"/>
    <property type="molecule type" value="Genomic_DNA"/>
</dbReference>
<feature type="region of interest" description="Disordered" evidence="5">
    <location>
        <begin position="503"/>
        <end position="540"/>
    </location>
</feature>
<feature type="transmembrane region" description="Helical" evidence="6">
    <location>
        <begin position="658"/>
        <end position="680"/>
    </location>
</feature>
<evidence type="ECO:0000256" key="2">
    <source>
        <dbReference type="ARBA" id="ARBA00022692"/>
    </source>
</evidence>
<sequence length="785" mass="83261">MKALSSLKSELLAIIHNKKLLIAIIGVMTIPLLYCGVYLWAFWNPYGHLDRMPVAIVNHDKGAEFNGEKLQIGNDLVKNLKKKESFNWQFVSEKDANQGLENQKYYIKVEIPEDFSKNATTLQSDHPKKMELIYTPNEGYNYLSSKIGDSAIEKIKEEISSSVTETYAESMFNNVKNVANGLDKASNGAGDLHQGIAQAQTGAESLKDGINSASGGTDKLASGAQSVDTGAKQIEQNLALLAENSVAFSQGVQTASSGSKQVNGGLQQFNVGLGQLKDGNSQLLAGAQKSQTGAKQLSDGLNQAKANMPDLVNGSQNLAGGTSDLSSKMGQLAAGAGKTKVGADSVSQGIQELVKKVSEIDTATTDPNVKADLNDLAKTISNLSAESQGVADGVGELAGNANALKQASDTLAVGATKLNQGQSKLKDGINQSSSGAKQLVDGQDQLTQGLTLFGTKLDDAQKGFSQIVGGSSSLSTGLDQLASGSTQLQNGTNQLAQGSVQLASGTDQLSTGGQDLKEGMSKLANGSSDLTNGMGKLTDGSKELTDQLQKGAKDASDVKANKNVYNMFAKPVNLKEDRINQVPNYGTGFAPYFLSLSLFIGALMISIIFPMLSPATEPKSGFSWFAGKLGILLLVGIGQAILADAVLLFGLGLEVKSIPYFILLSIISSWTFLAIIQFLVTTLDNPGRFLAVILLTLQLTSSAGTYPIELVPKLLQTINHYLPMTYTVAGFRAVISTGDFSYMWNNIGHIAIFFVIFLAATLTYFTLRFKKVARMLDTASEPMSS</sequence>
<feature type="transmembrane region" description="Helical" evidence="6">
    <location>
        <begin position="689"/>
        <end position="708"/>
    </location>
</feature>
<keyword evidence="3 6" id="KW-1133">Transmembrane helix</keyword>
<comment type="subcellular location">
    <subcellularLocation>
        <location evidence="1">Membrane</location>
        <topology evidence="1">Multi-pass membrane protein</topology>
    </subcellularLocation>
</comment>
<dbReference type="NCBIfam" id="TIGR03061">
    <property type="entry name" value="pip_yhgE_Nterm"/>
    <property type="match status" value="1"/>
</dbReference>
<accession>A0A0U1NUD0</accession>
<dbReference type="Gene3D" id="1.10.287.950">
    <property type="entry name" value="Methyl-accepting chemotaxis protein"/>
    <property type="match status" value="2"/>
</dbReference>
<keyword evidence="2 6" id="KW-0812">Transmembrane</keyword>